<accession>A0A0B8RGR6</accession>
<evidence type="ECO:0000313" key="4">
    <source>
        <dbReference type="Proteomes" id="UP000467536"/>
    </source>
</evidence>
<evidence type="ECO:0000313" key="1">
    <source>
        <dbReference type="EMBL" id="EAC7479984.1"/>
    </source>
</evidence>
<protein>
    <submittedName>
        <fullName evidence="2">Uncharacterized protein</fullName>
    </submittedName>
</protein>
<reference evidence="2 4" key="2">
    <citation type="submission" date="2019-08" db="EMBL/GenBank/DDBJ databases">
        <authorList>
            <person name="Ashton P.M."/>
            <person name="Dallman T."/>
            <person name="Nair S."/>
            <person name="De Pinna E."/>
            <person name="Peters T."/>
            <person name="Grant K."/>
        </authorList>
    </citation>
    <scope>NUCLEOTIDE SEQUENCE [LARGE SCALE GENOMIC DNA]</scope>
    <source>
        <strain evidence="2 4">788324</strain>
    </source>
</reference>
<dbReference type="EMBL" id="AAAJWF010000002">
    <property type="protein sequence ID" value="EAC7479984.1"/>
    <property type="molecule type" value="Genomic_DNA"/>
</dbReference>
<organism evidence="2 4">
    <name type="scientific">Listeria monocytogenes</name>
    <dbReference type="NCBI Taxonomy" id="1639"/>
    <lineage>
        <taxon>Bacteria</taxon>
        <taxon>Bacillati</taxon>
        <taxon>Bacillota</taxon>
        <taxon>Bacilli</taxon>
        <taxon>Bacillales</taxon>
        <taxon>Listeriaceae</taxon>
        <taxon>Listeria</taxon>
    </lineage>
</organism>
<dbReference type="Proteomes" id="UP000467536">
    <property type="component" value="Unassembled WGS sequence"/>
</dbReference>
<sequence>MKSFNFDENEVKLPLEINKKLYYADISAQAHIKYSALLDEAPKILGQVLAPKLKADESDDEHTIPNNENMHELLMTITDGIVATNDDIFAIFFSKEDREEINSKTLPTKVYEGLIEYIIAKLFESDMSEESDEGKPQENSITE</sequence>
<dbReference type="EMBL" id="AANEHK010000005">
    <property type="protein sequence ID" value="EDO0985745.1"/>
    <property type="molecule type" value="Genomic_DNA"/>
</dbReference>
<dbReference type="RefSeq" id="WP_031645962.1">
    <property type="nucleotide sequence ID" value="NZ_CWKO01000035.1"/>
</dbReference>
<dbReference type="Proteomes" id="UP000368512">
    <property type="component" value="Unassembled WGS sequence"/>
</dbReference>
<evidence type="ECO:0000313" key="3">
    <source>
        <dbReference type="Proteomes" id="UP000368512"/>
    </source>
</evidence>
<dbReference type="AlphaFoldDB" id="A0A0B8RGR6"/>
<comment type="caution">
    <text evidence="2">The sequence shown here is derived from an EMBL/GenBank/DDBJ whole genome shotgun (WGS) entry which is preliminary data.</text>
</comment>
<proteinExistence type="predicted"/>
<reference evidence="1 3" key="1">
    <citation type="submission" date="2018-06" db="EMBL/GenBank/DDBJ databases">
        <authorList>
            <consortium name="GenomeTrakr: Next Generation Sequencing Network for Food Pathogen Tracability"/>
        </authorList>
    </citation>
    <scope>NUCLEOTIDE SEQUENCE [LARGE SCALE GENOMIC DNA]</scope>
    <source>
        <strain evidence="1 3">CFSAN008042</strain>
    </source>
</reference>
<gene>
    <name evidence="1" type="ORF">DQ70_04720</name>
    <name evidence="2" type="ORF">FV747_07050</name>
</gene>
<evidence type="ECO:0000313" key="2">
    <source>
        <dbReference type="EMBL" id="EDO0985745.1"/>
    </source>
</evidence>
<name>A0A0B8RGR6_LISMN</name>